<feature type="domain" description="EcxA zinc-binding" evidence="3">
    <location>
        <begin position="422"/>
        <end position="729"/>
    </location>
</feature>
<reference evidence="5 6" key="1">
    <citation type="submission" date="2020-03" db="EMBL/GenBank/DDBJ databases">
        <title>Metabolic flexibility allows generalist bacteria to become dominant in a frequently disturbed ecosystem.</title>
        <authorList>
            <person name="Chen Y.-J."/>
            <person name="Leung P.M."/>
            <person name="Bay S.K."/>
            <person name="Hugenholtz P."/>
            <person name="Kessler A.J."/>
            <person name="Shelley G."/>
            <person name="Waite D.W."/>
            <person name="Cook P.L."/>
            <person name="Greening C."/>
        </authorList>
    </citation>
    <scope>NUCLEOTIDE SEQUENCE [LARGE SCALE GENOMIC DNA]</scope>
    <source>
        <strain evidence="5">SS_bin_28</strain>
    </source>
</reference>
<protein>
    <submittedName>
        <fullName evidence="5">DUF5117 domain-containing protein</fullName>
    </submittedName>
</protein>
<sequence length="825" mass="90194">MVRGCVPLCRRWLVATGLLLFVLVSFSLPANAQEDDGLPTIAAKTEGMGLLSGFLNFYVDEEAGKIWLRLPAPEGERDLCREVLYVHGLIQGLGSNPVGLDRGQVSSGQILHFRRIGPRVLLEAPNLMYRAESNNPDERKAVQQSFATSVLWGAEVAAVDPDGASLVDFTSFLLRDGHGVVSTLSYTNQGSFSLNRDRSAVELGGCLAFPENVVFESTLTFTGDKPGGHVRSTTPTPEAVTVRAHYGFLKLPDDGYRPRRFDARIGVFAESYMDYAVPIASSLEKKWVVRYRLEKVDPTAERSPAREPIVFYVDRGAPEPIRSALVDGAAWWAEAFEAAGFEDAYRVEVLPEGVNPLDARYNVIQWVHRSTRGWSYGGGVSDPRTGEMIKGHVNLGSLRVRQDRRIFEALAGADASGSGSPNDPVQIALARIRQLSAHEVGHSLGMAHNFAASTYDDRASVMDYPAPLVSVGQNGALDFSKAYGVGIGTWDKLCVRYAYTQFPPGVDEEQALSAIVDEALENHLFVADSDARSTRNSDPRGNLWDNGADPVEELRAIMEVRARGIANFGIQNVQTGRPLAELEETFAPLYFLHRFQVQAAAKVVGGMEYNYAHRGDGQWTTRMVSADRQREALAAVTGLLSPRVLDIPEKILEVLVPRPFGSYRNREMFASSTSPAFDALGAAGTATDQVVGLLLDRARLGRVYDFHRRDSRMPSVREVLDELIGQVMTARGSGGRERAVQNVIRRATIDRMIEVAGQENLAPHLRAEIEAALEVVLSRMGESSQELSLAGDIQRFLSREVTTSGDLKNPAPLPPGSPIGNGGPY</sequence>
<dbReference type="Proteomes" id="UP000547674">
    <property type="component" value="Unassembled WGS sequence"/>
</dbReference>
<dbReference type="InterPro" id="IPR033413">
    <property type="entry name" value="DUF5117"/>
</dbReference>
<feature type="domain" description="DUF5117" evidence="4">
    <location>
        <begin position="103"/>
        <end position="295"/>
    </location>
</feature>
<dbReference type="PANTHER" id="PTHR38478">
    <property type="entry name" value="PEPTIDASE M1A AND M12B"/>
    <property type="match status" value="1"/>
</dbReference>
<dbReference type="Pfam" id="PF16313">
    <property type="entry name" value="DUF4953"/>
    <property type="match status" value="1"/>
</dbReference>
<evidence type="ECO:0000259" key="4">
    <source>
        <dbReference type="Pfam" id="PF17148"/>
    </source>
</evidence>
<dbReference type="AlphaFoldDB" id="A0A7Y2H2B4"/>
<dbReference type="InterPro" id="IPR024079">
    <property type="entry name" value="MetalloPept_cat_dom_sf"/>
</dbReference>
<dbReference type="InterPro" id="IPR034032">
    <property type="entry name" value="Zn_MMP-like_bac"/>
</dbReference>
<keyword evidence="2" id="KW-0732">Signal</keyword>
<feature type="non-terminal residue" evidence="5">
    <location>
        <position position="825"/>
    </location>
</feature>
<evidence type="ECO:0000313" key="5">
    <source>
        <dbReference type="EMBL" id="NNF06547.1"/>
    </source>
</evidence>
<dbReference type="PANTHER" id="PTHR38478:SF1">
    <property type="entry name" value="ZINC DEPENDENT METALLOPROTEASE DOMAIN LIPOPROTEIN"/>
    <property type="match status" value="1"/>
</dbReference>
<proteinExistence type="predicted"/>
<dbReference type="SUPFAM" id="SSF55486">
    <property type="entry name" value="Metalloproteases ('zincins'), catalytic domain"/>
    <property type="match status" value="1"/>
</dbReference>
<gene>
    <name evidence="5" type="ORF">HKN21_07285</name>
</gene>
<accession>A0A7Y2H2B4</accession>
<dbReference type="InterPro" id="IPR032534">
    <property type="entry name" value="EcxA_zinc-bd"/>
</dbReference>
<dbReference type="GO" id="GO:0008237">
    <property type="term" value="F:metallopeptidase activity"/>
    <property type="evidence" value="ECO:0007669"/>
    <property type="project" value="InterPro"/>
</dbReference>
<evidence type="ECO:0000256" key="2">
    <source>
        <dbReference type="SAM" id="SignalP"/>
    </source>
</evidence>
<dbReference type="CDD" id="cd04276">
    <property type="entry name" value="ZnMc_MMP_like_2"/>
    <property type="match status" value="1"/>
</dbReference>
<name>A0A7Y2H2B4_UNCEI</name>
<dbReference type="Gene3D" id="3.40.390.10">
    <property type="entry name" value="Collagenase (Catalytic Domain)"/>
    <property type="match status" value="1"/>
</dbReference>
<feature type="region of interest" description="Disordered" evidence="1">
    <location>
        <begin position="803"/>
        <end position="825"/>
    </location>
</feature>
<feature type="chain" id="PRO_5031096817" evidence="2">
    <location>
        <begin position="33"/>
        <end position="825"/>
    </location>
</feature>
<evidence type="ECO:0000256" key="1">
    <source>
        <dbReference type="SAM" id="MobiDB-lite"/>
    </source>
</evidence>
<dbReference type="EMBL" id="JABDJR010000285">
    <property type="protein sequence ID" value="NNF06547.1"/>
    <property type="molecule type" value="Genomic_DNA"/>
</dbReference>
<feature type="signal peptide" evidence="2">
    <location>
        <begin position="1"/>
        <end position="32"/>
    </location>
</feature>
<organism evidence="5 6">
    <name type="scientific">Eiseniibacteriota bacterium</name>
    <dbReference type="NCBI Taxonomy" id="2212470"/>
    <lineage>
        <taxon>Bacteria</taxon>
        <taxon>Candidatus Eiseniibacteriota</taxon>
    </lineage>
</organism>
<evidence type="ECO:0000313" key="6">
    <source>
        <dbReference type="Proteomes" id="UP000547674"/>
    </source>
</evidence>
<evidence type="ECO:0000259" key="3">
    <source>
        <dbReference type="Pfam" id="PF16313"/>
    </source>
</evidence>
<dbReference type="Pfam" id="PF17148">
    <property type="entry name" value="DUF5117"/>
    <property type="match status" value="1"/>
</dbReference>
<comment type="caution">
    <text evidence="5">The sequence shown here is derived from an EMBL/GenBank/DDBJ whole genome shotgun (WGS) entry which is preliminary data.</text>
</comment>